<protein>
    <submittedName>
        <fullName evidence="3">SMP-30/gluconolactonase/LRE family protein</fullName>
    </submittedName>
</protein>
<organism evidence="3 4">
    <name type="scientific">Fibrivirga algicola</name>
    <dbReference type="NCBI Taxonomy" id="2950420"/>
    <lineage>
        <taxon>Bacteria</taxon>
        <taxon>Pseudomonadati</taxon>
        <taxon>Bacteroidota</taxon>
        <taxon>Cytophagia</taxon>
        <taxon>Cytophagales</taxon>
        <taxon>Spirosomataceae</taxon>
        <taxon>Fibrivirga</taxon>
    </lineage>
</organism>
<keyword evidence="1" id="KW-0378">Hydrolase</keyword>
<evidence type="ECO:0000313" key="4">
    <source>
        <dbReference type="Proteomes" id="UP000606008"/>
    </source>
</evidence>
<dbReference type="Proteomes" id="UP000606008">
    <property type="component" value="Unassembled WGS sequence"/>
</dbReference>
<dbReference type="Pfam" id="PF08450">
    <property type="entry name" value="SGL"/>
    <property type="match status" value="1"/>
</dbReference>
<dbReference type="InterPro" id="IPR011042">
    <property type="entry name" value="6-blade_b-propeller_TolB-like"/>
</dbReference>
<sequence length="325" mass="34986">MAQPYPTIGEIVRLDPRLDQLLAKNAKVEVLASGFMWAEGPVWVKGKPAGSSTGGFLLFSDVPKNTIYRWTAADGCQPFLIPSGYTGRGEYSDEPGSNGLTIDALGRLIICEHGDRRISAMPLPGPGGKLTLADRYQGKRFNSPNDVVTHPDGSYYFTDPPYGLAGKEKDPSRETPLFGVYRVSATGDVSLLVSDLVRPNGLAFSPDYKTLYVAQSDEKQPIIRAYPVLADGSVSTGRTIFNATELWKQGLQGAPDGLKVDQQGNLWATGPGGILILSPQGTLLGRIHTGVATANCAWGDDGRTLYITADMYLCRIQVLTKGANF</sequence>
<reference evidence="3" key="1">
    <citation type="submission" date="2024-05" db="EMBL/GenBank/DDBJ databases">
        <authorList>
            <person name="Jung D.-H."/>
        </authorList>
    </citation>
    <scope>NUCLEOTIDE SEQUENCE</scope>
    <source>
        <strain evidence="3">JA-25</strain>
    </source>
</reference>
<dbReference type="Gene3D" id="2.120.10.30">
    <property type="entry name" value="TolB, C-terminal domain"/>
    <property type="match status" value="1"/>
</dbReference>
<keyword evidence="4" id="KW-1185">Reference proteome</keyword>
<evidence type="ECO:0000259" key="2">
    <source>
        <dbReference type="Pfam" id="PF08450"/>
    </source>
</evidence>
<dbReference type="SUPFAM" id="SSF63829">
    <property type="entry name" value="Calcium-dependent phosphotriesterase"/>
    <property type="match status" value="1"/>
</dbReference>
<evidence type="ECO:0000313" key="3">
    <source>
        <dbReference type="EMBL" id="NID11138.1"/>
    </source>
</evidence>
<dbReference type="PANTHER" id="PTHR47572">
    <property type="entry name" value="LIPOPROTEIN-RELATED"/>
    <property type="match status" value="1"/>
</dbReference>
<dbReference type="InterPro" id="IPR051262">
    <property type="entry name" value="SMP-30/CGR1_Lactonase"/>
</dbReference>
<name>A0ABX0QGX3_9BACT</name>
<accession>A0ABX0QGX3</accession>
<gene>
    <name evidence="3" type="ORF">F7231_13235</name>
</gene>
<evidence type="ECO:0000256" key="1">
    <source>
        <dbReference type="ARBA" id="ARBA00022801"/>
    </source>
</evidence>
<dbReference type="InterPro" id="IPR013658">
    <property type="entry name" value="SGL"/>
</dbReference>
<feature type="domain" description="SMP-30/Gluconolactonase/LRE-like region" evidence="2">
    <location>
        <begin position="37"/>
        <end position="309"/>
    </location>
</feature>
<proteinExistence type="predicted"/>
<comment type="caution">
    <text evidence="3">The sequence shown here is derived from an EMBL/GenBank/DDBJ whole genome shotgun (WGS) entry which is preliminary data.</text>
</comment>
<dbReference type="PANTHER" id="PTHR47572:SF4">
    <property type="entry name" value="LACTONASE DRP35"/>
    <property type="match status" value="1"/>
</dbReference>
<dbReference type="EMBL" id="WAEL01000004">
    <property type="protein sequence ID" value="NID11138.1"/>
    <property type="molecule type" value="Genomic_DNA"/>
</dbReference>